<gene>
    <name evidence="5" type="ORF">PSYICH_LOCUS549</name>
</gene>
<dbReference type="InterPro" id="IPR052793">
    <property type="entry name" value="EJC-associated_protein"/>
</dbReference>
<dbReference type="InterPro" id="IPR034257">
    <property type="entry name" value="Acinus_RRM"/>
</dbReference>
<dbReference type="InterPro" id="IPR000504">
    <property type="entry name" value="RRM_dom"/>
</dbReference>
<dbReference type="InterPro" id="IPR032552">
    <property type="entry name" value="RSB_motif"/>
</dbReference>
<feature type="compositionally biased region" description="Basic and acidic residues" evidence="3">
    <location>
        <begin position="162"/>
        <end position="198"/>
    </location>
</feature>
<dbReference type="SUPFAM" id="SSF54928">
    <property type="entry name" value="RNA-binding domain, RBD"/>
    <property type="match status" value="1"/>
</dbReference>
<dbReference type="OrthoDB" id="5348404at2759"/>
<feature type="compositionally biased region" description="Basic and acidic residues" evidence="3">
    <location>
        <begin position="352"/>
        <end position="362"/>
    </location>
</feature>
<organism evidence="5 6">
    <name type="scientific">Psylliodes chrysocephalus</name>
    <dbReference type="NCBI Taxonomy" id="3402493"/>
    <lineage>
        <taxon>Eukaryota</taxon>
        <taxon>Metazoa</taxon>
        <taxon>Ecdysozoa</taxon>
        <taxon>Arthropoda</taxon>
        <taxon>Hexapoda</taxon>
        <taxon>Insecta</taxon>
        <taxon>Pterygota</taxon>
        <taxon>Neoptera</taxon>
        <taxon>Endopterygota</taxon>
        <taxon>Coleoptera</taxon>
        <taxon>Polyphaga</taxon>
        <taxon>Cucujiformia</taxon>
        <taxon>Chrysomeloidea</taxon>
        <taxon>Chrysomelidae</taxon>
        <taxon>Galerucinae</taxon>
        <taxon>Alticini</taxon>
        <taxon>Psylliodes</taxon>
    </lineage>
</organism>
<dbReference type="Pfam" id="PF16294">
    <property type="entry name" value="RSB_motif"/>
    <property type="match status" value="1"/>
</dbReference>
<evidence type="ECO:0000313" key="6">
    <source>
        <dbReference type="Proteomes" id="UP001153636"/>
    </source>
</evidence>
<keyword evidence="6" id="KW-1185">Reference proteome</keyword>
<dbReference type="PANTHER" id="PTHR46589">
    <property type="entry name" value="APOPTOTIC CHROMATIN CONDENSATION INDUCER IN THE NUCLEUS"/>
    <property type="match status" value="1"/>
</dbReference>
<sequence length="664" mass="77539">MRRRSKRAQVVNDVKNESPKKPRSSARRRKRSSSKSSDENDTQCEELVQNTEHLQDDQDQVDSKINNSVDEENEDRHEESDNCDKGKSTGMNDTNNEQTSNNIEPDNEYNENVQSKETQNDESHEILEENSESNEVKTTEVNELKCNEDNPDNSAGQTNGDIKNKEERSTTPEPKTTNDVKPERQRIILKRSPIDKYQRPPSPLEDGEIQEPKEKSRKITLKRRTTEESNPEFDKIIINRRSSAGDDNSDRRKRLSSATEENILTVVGKPNKPSQMVKLVRDFTQEHSEDSEALHRVRKNVWGKSEFLDKLSSNTYKIDINSIKVVCPTVEFLKESEVNLKEFYEEPVHVDSEMGKKMKEEEEKSEEESEKEPSEEEVSSDEQKIEANPNIIALNRKISIVEDTAANMKPPPSPAKHPVSEILYITNLVRPFTVKQLRELLERTGKIKEDGFWTDRIKSKCYAVYENLEEAEATRNALHGVYWPIGNGKQLLIDYATKEEMEGARNPVSLPATLIQKLPDIENKEPNLADGRHREKEWNRDVDKTEKRRDMSTRDWDKGKEEHRRRHSRSRSRERERKNSRRSYTPADHNRKKLKVTDDSVPQKLMDDLFLKTKAMPSIYWQPLSPQEIATKQQQRLVRMEEHKRRIESRSRREKDRRGSFRRR</sequence>
<dbReference type="EMBL" id="OV651813">
    <property type="protein sequence ID" value="CAH1099277.1"/>
    <property type="molecule type" value="Genomic_DNA"/>
</dbReference>
<feature type="compositionally biased region" description="Polar residues" evidence="3">
    <location>
        <begin position="152"/>
        <end position="161"/>
    </location>
</feature>
<dbReference type="Gene3D" id="3.30.70.330">
    <property type="match status" value="1"/>
</dbReference>
<feature type="compositionally biased region" description="Basic and acidic residues" evidence="3">
    <location>
        <begin position="638"/>
        <end position="664"/>
    </location>
</feature>
<feature type="compositionally biased region" description="Polar residues" evidence="3">
    <location>
        <begin position="89"/>
        <end position="117"/>
    </location>
</feature>
<dbReference type="Proteomes" id="UP001153636">
    <property type="component" value="Chromosome 1"/>
</dbReference>
<dbReference type="PROSITE" id="PS50102">
    <property type="entry name" value="RRM"/>
    <property type="match status" value="1"/>
</dbReference>
<dbReference type="GO" id="GO:0061574">
    <property type="term" value="C:ASAP complex"/>
    <property type="evidence" value="ECO:0007669"/>
    <property type="project" value="TreeGrafter"/>
</dbReference>
<dbReference type="CDD" id="cd12432">
    <property type="entry name" value="RRM_ACINU"/>
    <property type="match status" value="1"/>
</dbReference>
<dbReference type="AlphaFoldDB" id="A0A9P0G768"/>
<evidence type="ECO:0000256" key="2">
    <source>
        <dbReference type="PROSITE-ProRule" id="PRU00176"/>
    </source>
</evidence>
<evidence type="ECO:0000259" key="4">
    <source>
        <dbReference type="PROSITE" id="PS50102"/>
    </source>
</evidence>
<dbReference type="GO" id="GO:0003723">
    <property type="term" value="F:RNA binding"/>
    <property type="evidence" value="ECO:0007669"/>
    <property type="project" value="UniProtKB-UniRule"/>
</dbReference>
<evidence type="ECO:0000256" key="1">
    <source>
        <dbReference type="ARBA" id="ARBA00022884"/>
    </source>
</evidence>
<dbReference type="PANTHER" id="PTHR46589:SF1">
    <property type="entry name" value="APOPTOTIC CHROMATIN CONDENSATION INDUCER IN THE NUCLEUS"/>
    <property type="match status" value="1"/>
</dbReference>
<reference evidence="5" key="1">
    <citation type="submission" date="2022-01" db="EMBL/GenBank/DDBJ databases">
        <authorList>
            <person name="King R."/>
        </authorList>
    </citation>
    <scope>NUCLEOTIDE SEQUENCE</scope>
</reference>
<feature type="region of interest" description="Disordered" evidence="3">
    <location>
        <begin position="631"/>
        <end position="664"/>
    </location>
</feature>
<feature type="region of interest" description="Disordered" evidence="3">
    <location>
        <begin position="352"/>
        <end position="386"/>
    </location>
</feature>
<dbReference type="InterPro" id="IPR012677">
    <property type="entry name" value="Nucleotide-bd_a/b_plait_sf"/>
</dbReference>
<feature type="compositionally biased region" description="Basic and acidic residues" evidence="3">
    <location>
        <begin position="74"/>
        <end position="87"/>
    </location>
</feature>
<feature type="compositionally biased region" description="Basic and acidic residues" evidence="3">
    <location>
        <begin position="134"/>
        <end position="148"/>
    </location>
</feature>
<feature type="compositionally biased region" description="Basic and acidic residues" evidence="3">
    <location>
        <begin position="224"/>
        <end position="237"/>
    </location>
</feature>
<proteinExistence type="predicted"/>
<protein>
    <recommendedName>
        <fullName evidence="4">RRM domain-containing protein</fullName>
    </recommendedName>
</protein>
<accession>A0A9P0G768</accession>
<evidence type="ECO:0000256" key="3">
    <source>
        <dbReference type="SAM" id="MobiDB-lite"/>
    </source>
</evidence>
<dbReference type="InterPro" id="IPR035979">
    <property type="entry name" value="RBD_domain_sf"/>
</dbReference>
<feature type="compositionally biased region" description="Basic residues" evidence="3">
    <location>
        <begin position="21"/>
        <end position="33"/>
    </location>
</feature>
<feature type="compositionally biased region" description="Basic and acidic residues" evidence="3">
    <location>
        <begin position="521"/>
        <end position="562"/>
    </location>
</feature>
<keyword evidence="1 2" id="KW-0694">RNA-binding</keyword>
<feature type="region of interest" description="Disordered" evidence="3">
    <location>
        <begin position="521"/>
        <end position="600"/>
    </location>
</feature>
<feature type="compositionally biased region" description="Acidic residues" evidence="3">
    <location>
        <begin position="363"/>
        <end position="380"/>
    </location>
</feature>
<feature type="region of interest" description="Disordered" evidence="3">
    <location>
        <begin position="1"/>
        <end position="258"/>
    </location>
</feature>
<evidence type="ECO:0000313" key="5">
    <source>
        <dbReference type="EMBL" id="CAH1099277.1"/>
    </source>
</evidence>
<feature type="domain" description="RRM" evidence="4">
    <location>
        <begin position="421"/>
        <end position="498"/>
    </location>
</feature>
<feature type="compositionally biased region" description="Basic and acidic residues" evidence="3">
    <location>
        <begin position="118"/>
        <end position="127"/>
    </location>
</feature>
<name>A0A9P0G768_9CUCU</name>
<dbReference type="GO" id="GO:0008380">
    <property type="term" value="P:RNA splicing"/>
    <property type="evidence" value="ECO:0007669"/>
    <property type="project" value="TreeGrafter"/>
</dbReference>
<dbReference type="GO" id="GO:0071011">
    <property type="term" value="C:precatalytic spliceosome"/>
    <property type="evidence" value="ECO:0007669"/>
    <property type="project" value="TreeGrafter"/>
</dbReference>